<dbReference type="AlphaFoldDB" id="A0A1S3YBV9"/>
<dbReference type="PaxDb" id="4097-A0A1S3YBV9"/>
<organism evidence="1">
    <name type="scientific">Nicotiana tabacum</name>
    <name type="common">Common tobacco</name>
    <dbReference type="NCBI Taxonomy" id="4097"/>
    <lineage>
        <taxon>Eukaryota</taxon>
        <taxon>Viridiplantae</taxon>
        <taxon>Streptophyta</taxon>
        <taxon>Embryophyta</taxon>
        <taxon>Tracheophyta</taxon>
        <taxon>Spermatophyta</taxon>
        <taxon>Magnoliopsida</taxon>
        <taxon>eudicotyledons</taxon>
        <taxon>Gunneridae</taxon>
        <taxon>Pentapetalae</taxon>
        <taxon>asterids</taxon>
        <taxon>lamiids</taxon>
        <taxon>Solanales</taxon>
        <taxon>Solanaceae</taxon>
        <taxon>Nicotianoideae</taxon>
        <taxon>Nicotianeae</taxon>
        <taxon>Nicotiana</taxon>
    </lineage>
</organism>
<dbReference type="OrthoDB" id="1101370at2759"/>
<dbReference type="OMA" id="IVICKKH"/>
<accession>A0A1S3YBV9</accession>
<proteinExistence type="predicted"/>
<sequence>MGFTEPEIICKKHPDHKQQPGVCSCCLRERLSKLSTSTATIAVISSSTSSLFSSTSSSTCNSPRVGGHRRIISDVVGPFTFVSIIGTGAGAGGGLKKSKSQAFVARTGCRSGGLLNGQKKKEGFWSKLIRSTGKKTKRVLMY</sequence>
<dbReference type="InterPro" id="IPR008004">
    <property type="entry name" value="OCTOPUS-like"/>
</dbReference>
<dbReference type="RefSeq" id="XP_016449700.1">
    <property type="nucleotide sequence ID" value="XM_016594214.1"/>
</dbReference>
<dbReference type="KEGG" id="nta:107774623"/>
<dbReference type="Pfam" id="PF05340">
    <property type="entry name" value="DUF740"/>
    <property type="match status" value="1"/>
</dbReference>
<dbReference type="PANTHER" id="PTHR34046">
    <property type="entry name" value="OS06G0218800 PROTEIN"/>
    <property type="match status" value="1"/>
</dbReference>
<evidence type="ECO:0008006" key="2">
    <source>
        <dbReference type="Google" id="ProtNLM"/>
    </source>
</evidence>
<name>A0A1S3YBV9_TOBAC</name>
<gene>
    <name evidence="1" type="primary">LOC107774623</name>
</gene>
<reference evidence="1" key="1">
    <citation type="submission" date="2025-08" db="UniProtKB">
        <authorList>
            <consortium name="RefSeq"/>
        </authorList>
    </citation>
    <scope>IDENTIFICATION</scope>
</reference>
<protein>
    <recommendedName>
        <fullName evidence="2">Avr9/Cf-9 rapidly elicited protein 75</fullName>
    </recommendedName>
</protein>
<evidence type="ECO:0000313" key="1">
    <source>
        <dbReference type="RefSeq" id="XP_016449700.1"/>
    </source>
</evidence>
<dbReference type="PANTHER" id="PTHR34046:SF19">
    <property type="entry name" value="RAPIDLY ELICITED PROTEIN, PUTATIVE-RELATED"/>
    <property type="match status" value="1"/>
</dbReference>